<sequence length="288" mass="32802">MNTFRRPLIRLMLLLAVSAVLGQASRPRVSVKTSLSSETVPLNGEVVFSIELSWPGPLDAVRLEDPGEPGVNNLMLRGSGASNRIVEDSLSGRRSLKRFDFYFKPRSVGRAHVKPMTIGYQYEGRREVVRTDALFLRITAPREEQRQVYTPGSILLWLLLFLFMAAALFVTVRYVMLRRKHRPRATPGIREKYQRLLLSTIHPENGQDKENRAEILRLLDSFLMESRGQIRISGMEQRLEMLASQPGDEAARARLAKTLQSMGDMTEESNIAVQRLFDEVNDFLKDNT</sequence>
<feature type="chain" id="PRO_5031464399" description="Protein BatD" evidence="2">
    <location>
        <begin position="23"/>
        <end position="288"/>
    </location>
</feature>
<gene>
    <name evidence="3" type="ORF">ENJ15_06815</name>
</gene>
<keyword evidence="1" id="KW-0472">Membrane</keyword>
<evidence type="ECO:0008006" key="4">
    <source>
        <dbReference type="Google" id="ProtNLM"/>
    </source>
</evidence>
<reference evidence="3" key="1">
    <citation type="journal article" date="2020" name="mSystems">
        <title>Genome- and Community-Level Interaction Insights into Carbon Utilization and Element Cycling Functions of Hydrothermarchaeota in Hydrothermal Sediment.</title>
        <authorList>
            <person name="Zhou Z."/>
            <person name="Liu Y."/>
            <person name="Xu W."/>
            <person name="Pan J."/>
            <person name="Luo Z.H."/>
            <person name="Li M."/>
        </authorList>
    </citation>
    <scope>NUCLEOTIDE SEQUENCE [LARGE SCALE GENOMIC DNA]</scope>
    <source>
        <strain evidence="3">HyVt-460</strain>
    </source>
</reference>
<evidence type="ECO:0000256" key="1">
    <source>
        <dbReference type="SAM" id="Phobius"/>
    </source>
</evidence>
<protein>
    <recommendedName>
        <fullName evidence="4">Protein BatD</fullName>
    </recommendedName>
</protein>
<keyword evidence="2" id="KW-0732">Signal</keyword>
<feature type="signal peptide" evidence="2">
    <location>
        <begin position="1"/>
        <end position="22"/>
    </location>
</feature>
<dbReference type="AlphaFoldDB" id="A0A7V5VFD9"/>
<keyword evidence="1" id="KW-0812">Transmembrane</keyword>
<proteinExistence type="predicted"/>
<organism evidence="3">
    <name type="scientific">Caldithrix abyssi</name>
    <dbReference type="NCBI Taxonomy" id="187145"/>
    <lineage>
        <taxon>Bacteria</taxon>
        <taxon>Pseudomonadati</taxon>
        <taxon>Calditrichota</taxon>
        <taxon>Calditrichia</taxon>
        <taxon>Calditrichales</taxon>
        <taxon>Calditrichaceae</taxon>
        <taxon>Caldithrix</taxon>
    </lineage>
</organism>
<keyword evidence="1" id="KW-1133">Transmembrane helix</keyword>
<dbReference type="EMBL" id="DRLI01000260">
    <property type="protein sequence ID" value="HHM02710.1"/>
    <property type="molecule type" value="Genomic_DNA"/>
</dbReference>
<accession>A0A7V5VFD9</accession>
<comment type="caution">
    <text evidence="3">The sequence shown here is derived from an EMBL/GenBank/DDBJ whole genome shotgun (WGS) entry which is preliminary data.</text>
</comment>
<dbReference type="Proteomes" id="UP000885771">
    <property type="component" value="Unassembled WGS sequence"/>
</dbReference>
<evidence type="ECO:0000256" key="2">
    <source>
        <dbReference type="SAM" id="SignalP"/>
    </source>
</evidence>
<name>A0A7V5VFD9_CALAY</name>
<feature type="transmembrane region" description="Helical" evidence="1">
    <location>
        <begin position="154"/>
        <end position="176"/>
    </location>
</feature>
<evidence type="ECO:0000313" key="3">
    <source>
        <dbReference type="EMBL" id="HHM02710.1"/>
    </source>
</evidence>